<evidence type="ECO:0000256" key="7">
    <source>
        <dbReference type="ARBA" id="ARBA00022692"/>
    </source>
</evidence>
<evidence type="ECO:0000256" key="12">
    <source>
        <dbReference type="ARBA" id="ARBA00023027"/>
    </source>
</evidence>
<keyword evidence="9" id="KW-0521">NADP</keyword>
<evidence type="ECO:0000256" key="11">
    <source>
        <dbReference type="ARBA" id="ARBA00022989"/>
    </source>
</evidence>
<dbReference type="GO" id="GO:0016491">
    <property type="term" value="F:oxidoreductase activity"/>
    <property type="evidence" value="ECO:0007669"/>
    <property type="project" value="InterPro"/>
</dbReference>
<keyword evidence="8" id="KW-0547">Nucleotide-binding</keyword>
<dbReference type="Gene3D" id="3.40.50.720">
    <property type="entry name" value="NAD(P)-binding Rossmann-like Domain"/>
    <property type="match status" value="2"/>
</dbReference>
<evidence type="ECO:0000259" key="18">
    <source>
        <dbReference type="SMART" id="SM01003"/>
    </source>
</evidence>
<evidence type="ECO:0000259" key="17">
    <source>
        <dbReference type="SMART" id="SM01002"/>
    </source>
</evidence>
<keyword evidence="7 16" id="KW-0812">Transmembrane</keyword>
<dbReference type="InterPro" id="IPR007886">
    <property type="entry name" value="AlaDH/PNT_N"/>
</dbReference>
<dbReference type="AlphaFoldDB" id="A0A1G9T7E2"/>
<dbReference type="InterPro" id="IPR026255">
    <property type="entry name" value="NADP_transhyd_a"/>
</dbReference>
<dbReference type="SUPFAM" id="SSF52283">
    <property type="entry name" value="Formate/glycerate dehydrogenase catalytic domain-like"/>
    <property type="match status" value="1"/>
</dbReference>
<reference evidence="19 20" key="1">
    <citation type="submission" date="2016-10" db="EMBL/GenBank/DDBJ databases">
        <authorList>
            <person name="de Groot N.N."/>
        </authorList>
    </citation>
    <scope>NUCLEOTIDE SEQUENCE [LARGE SCALE GENOMIC DNA]</scope>
    <source>
        <strain evidence="19 20">KPR-7B</strain>
    </source>
</reference>
<evidence type="ECO:0000256" key="8">
    <source>
        <dbReference type="ARBA" id="ARBA00022741"/>
    </source>
</evidence>
<dbReference type="RefSeq" id="WP_092607962.1">
    <property type="nucleotide sequence ID" value="NZ_FNHU01000002.1"/>
</dbReference>
<comment type="subcellular location">
    <subcellularLocation>
        <location evidence="2">Cell inner membrane</location>
        <topology evidence="2">Multi-pass membrane protein</topology>
    </subcellularLocation>
</comment>
<dbReference type="PROSITE" id="PS00837">
    <property type="entry name" value="ALADH_PNT_2"/>
    <property type="match status" value="1"/>
</dbReference>
<gene>
    <name evidence="19" type="ORF">SAMN04487766_102223</name>
</gene>
<evidence type="ECO:0000313" key="19">
    <source>
        <dbReference type="EMBL" id="SDM43005.1"/>
    </source>
</evidence>
<feature type="domain" description="Alanine dehydrogenase/pyridine nucleotide transhydrogenase N-terminal" evidence="18">
    <location>
        <begin position="4"/>
        <end position="136"/>
    </location>
</feature>
<keyword evidence="13 16" id="KW-0472">Membrane</keyword>
<evidence type="ECO:0000256" key="3">
    <source>
        <dbReference type="ARBA" id="ARBA00005689"/>
    </source>
</evidence>
<evidence type="ECO:0000256" key="1">
    <source>
        <dbReference type="ARBA" id="ARBA00003943"/>
    </source>
</evidence>
<feature type="region of interest" description="Disordered" evidence="15">
    <location>
        <begin position="375"/>
        <end position="400"/>
    </location>
</feature>
<evidence type="ECO:0000313" key="20">
    <source>
        <dbReference type="Proteomes" id="UP000199671"/>
    </source>
</evidence>
<dbReference type="SUPFAM" id="SSF51735">
    <property type="entry name" value="NAD(P)-binding Rossmann-fold domains"/>
    <property type="match status" value="1"/>
</dbReference>
<dbReference type="InterPro" id="IPR024605">
    <property type="entry name" value="NADP_transhyd_a_C"/>
</dbReference>
<dbReference type="SMART" id="SM01002">
    <property type="entry name" value="AlaDh_PNT_C"/>
    <property type="match status" value="1"/>
</dbReference>
<dbReference type="PIRSF" id="PIRSF000203">
    <property type="entry name" value="NADP_transhydrogenase_alpha"/>
    <property type="match status" value="1"/>
</dbReference>
<dbReference type="PANTHER" id="PTHR10160:SF19">
    <property type="entry name" value="PROTON-TRANSLOCATING NAD(P)(+) TRANSHYDROGENASE"/>
    <property type="match status" value="1"/>
</dbReference>
<evidence type="ECO:0000256" key="10">
    <source>
        <dbReference type="ARBA" id="ARBA00022967"/>
    </source>
</evidence>
<keyword evidence="12" id="KW-0520">NAD</keyword>
<dbReference type="Pfam" id="PF05222">
    <property type="entry name" value="AlaDh_PNT_N"/>
    <property type="match status" value="1"/>
</dbReference>
<evidence type="ECO:0000256" key="4">
    <source>
        <dbReference type="ARBA" id="ARBA00012943"/>
    </source>
</evidence>
<dbReference type="InterPro" id="IPR007698">
    <property type="entry name" value="AlaDH/PNT_NAD(H)-bd"/>
</dbReference>
<evidence type="ECO:0000256" key="5">
    <source>
        <dbReference type="ARBA" id="ARBA00022475"/>
    </source>
</evidence>
<feature type="transmembrane region" description="Helical" evidence="16">
    <location>
        <begin position="461"/>
        <end position="480"/>
    </location>
</feature>
<evidence type="ECO:0000256" key="16">
    <source>
        <dbReference type="SAM" id="Phobius"/>
    </source>
</evidence>
<feature type="transmembrane region" description="Helical" evidence="16">
    <location>
        <begin position="486"/>
        <end position="508"/>
    </location>
</feature>
<evidence type="ECO:0000256" key="15">
    <source>
        <dbReference type="SAM" id="MobiDB-lite"/>
    </source>
</evidence>
<keyword evidence="6" id="KW-0997">Cell inner membrane</keyword>
<proteinExistence type="inferred from homology"/>
<comment type="catalytic activity">
    <reaction evidence="14">
        <text>NAD(+) + NADPH + H(+)(in) = NADH + NADP(+) + H(+)(out)</text>
        <dbReference type="Rhea" id="RHEA:47992"/>
        <dbReference type="ChEBI" id="CHEBI:15378"/>
        <dbReference type="ChEBI" id="CHEBI:57540"/>
        <dbReference type="ChEBI" id="CHEBI:57783"/>
        <dbReference type="ChEBI" id="CHEBI:57945"/>
        <dbReference type="ChEBI" id="CHEBI:58349"/>
        <dbReference type="EC" id="7.1.1.1"/>
    </reaction>
</comment>
<evidence type="ECO:0000256" key="6">
    <source>
        <dbReference type="ARBA" id="ARBA00022519"/>
    </source>
</evidence>
<dbReference type="NCBIfam" id="NF006942">
    <property type="entry name" value="PRK09424.1"/>
    <property type="match status" value="1"/>
</dbReference>
<dbReference type="GO" id="GO:0008750">
    <property type="term" value="F:proton-translocating NAD(P)+ transhydrogenase activity"/>
    <property type="evidence" value="ECO:0007669"/>
    <property type="project" value="UniProtKB-EC"/>
</dbReference>
<evidence type="ECO:0000256" key="13">
    <source>
        <dbReference type="ARBA" id="ARBA00023136"/>
    </source>
</evidence>
<dbReference type="GO" id="GO:0006740">
    <property type="term" value="P:NADPH regeneration"/>
    <property type="evidence" value="ECO:0007669"/>
    <property type="project" value="TreeGrafter"/>
</dbReference>
<organism evidence="19 20">
    <name type="scientific">Actinomyces ruminicola</name>
    <dbReference type="NCBI Taxonomy" id="332524"/>
    <lineage>
        <taxon>Bacteria</taxon>
        <taxon>Bacillati</taxon>
        <taxon>Actinomycetota</taxon>
        <taxon>Actinomycetes</taxon>
        <taxon>Actinomycetales</taxon>
        <taxon>Actinomycetaceae</taxon>
        <taxon>Actinomyces</taxon>
    </lineage>
</organism>
<sequence>MRLGIPCQPPDRSLAAATPQTVERLIRLGYDVVVQRGAGAPAHFPDTAYEEAGAQLADRAEVWACNIVVTAYAPDDAELDLMHPGATLIGRLDPARHPDFVQKLQDHSLTALAIDTVPRISRAQSMDVLSSQANLAGYRAVIEAAGHFGRLLNGQVTAAGKFPPASVYVIGAGVAGLAAIGTAYSLGAIVRGTDVRPEVADQVKSVGAEFVPVPTAQEVSADGYAKEMSTDQAALANALYAEQAAAADIVVTTANIPGRRAPLLLDRAAVEAMRPGSVIVDMAAANGGNTELTVPGEVVTTPGGVTIVGYTDLAERLPAQASQLYGRNILNLLTLLTPDKDGELALDLEDQVVRAITVCQAGELLWPPPPVSVSAAPKAPTAAAPPQSASDAAADAEAQAAAQARSRRRKTIGIALAATAAAALVLVTPAAATSHYIVLALAIILGFHVISNVTPALHTPLMSVTNAISGIILLGAISQVGNANPAISGVAFIAIMLASINVFGGFAVTHRMLAMFRKE</sequence>
<dbReference type="GO" id="GO:0005886">
    <property type="term" value="C:plasma membrane"/>
    <property type="evidence" value="ECO:0007669"/>
    <property type="project" value="UniProtKB-SubCell"/>
</dbReference>
<feature type="transmembrane region" description="Helical" evidence="16">
    <location>
        <begin position="412"/>
        <end position="430"/>
    </location>
</feature>
<name>A0A1G9T7E2_9ACTO</name>
<keyword evidence="5" id="KW-1003">Cell membrane</keyword>
<dbReference type="CDD" id="cd05304">
    <property type="entry name" value="Rubrum_tdh"/>
    <property type="match status" value="1"/>
</dbReference>
<dbReference type="SMART" id="SM01003">
    <property type="entry name" value="AlaDh_PNT_N"/>
    <property type="match status" value="1"/>
</dbReference>
<dbReference type="InterPro" id="IPR008143">
    <property type="entry name" value="Ala_DH/PNT_CS2"/>
</dbReference>
<feature type="transmembrane region" description="Helical" evidence="16">
    <location>
        <begin position="165"/>
        <end position="186"/>
    </location>
</feature>
<evidence type="ECO:0000256" key="2">
    <source>
        <dbReference type="ARBA" id="ARBA00004429"/>
    </source>
</evidence>
<dbReference type="PANTHER" id="PTHR10160">
    <property type="entry name" value="NAD(P) TRANSHYDROGENASE"/>
    <property type="match status" value="1"/>
</dbReference>
<dbReference type="Proteomes" id="UP000199671">
    <property type="component" value="Unassembled WGS sequence"/>
</dbReference>
<protein>
    <recommendedName>
        <fullName evidence="4">proton-translocating NAD(P)(+) transhydrogenase</fullName>
        <ecNumber evidence="4">7.1.1.1</ecNumber>
    </recommendedName>
</protein>
<evidence type="ECO:0000256" key="14">
    <source>
        <dbReference type="ARBA" id="ARBA00048202"/>
    </source>
</evidence>
<keyword evidence="10" id="KW-1278">Translocase</keyword>
<dbReference type="Pfam" id="PF12769">
    <property type="entry name" value="PNTB_4TM"/>
    <property type="match status" value="1"/>
</dbReference>
<comment type="similarity">
    <text evidence="3">Belongs to the AlaDH/PNT family.</text>
</comment>
<feature type="domain" description="Alanine dehydrogenase/pyridine nucleotide transhydrogenase NAD(H)-binding" evidence="17">
    <location>
        <begin position="145"/>
        <end position="309"/>
    </location>
</feature>
<dbReference type="GO" id="GO:0050661">
    <property type="term" value="F:NADP binding"/>
    <property type="evidence" value="ECO:0007669"/>
    <property type="project" value="TreeGrafter"/>
</dbReference>
<dbReference type="EMBL" id="FNHU01000002">
    <property type="protein sequence ID" value="SDM43005.1"/>
    <property type="molecule type" value="Genomic_DNA"/>
</dbReference>
<dbReference type="OrthoDB" id="9804592at2"/>
<feature type="transmembrane region" description="Helical" evidence="16">
    <location>
        <begin position="436"/>
        <end position="454"/>
    </location>
</feature>
<accession>A0A1G9T7E2</accession>
<dbReference type="InterPro" id="IPR036291">
    <property type="entry name" value="NAD(P)-bd_dom_sf"/>
</dbReference>
<dbReference type="EC" id="7.1.1.1" evidence="4"/>
<dbReference type="Pfam" id="PF01262">
    <property type="entry name" value="AlaDh_PNT_C"/>
    <property type="match status" value="1"/>
</dbReference>
<keyword evidence="11 16" id="KW-1133">Transmembrane helix</keyword>
<comment type="function">
    <text evidence="1">The transhydrogenation between NADH and NADP is coupled to respiration and ATP hydrolysis and functions as a proton pump across the membrane.</text>
</comment>
<evidence type="ECO:0000256" key="9">
    <source>
        <dbReference type="ARBA" id="ARBA00022857"/>
    </source>
</evidence>
<dbReference type="NCBIfam" id="TIGR00561">
    <property type="entry name" value="pntA"/>
    <property type="match status" value="1"/>
</dbReference>